<dbReference type="AlphaFoldDB" id="A0A6N4V8B1"/>
<evidence type="ECO:0000313" key="4">
    <source>
        <dbReference type="Proteomes" id="UP000466785"/>
    </source>
</evidence>
<dbReference type="Proteomes" id="UP000466785">
    <property type="component" value="Chromosome"/>
</dbReference>
<dbReference type="EMBL" id="AP022570">
    <property type="protein sequence ID" value="BBX50864.1"/>
    <property type="molecule type" value="Genomic_DNA"/>
</dbReference>
<dbReference type="RefSeq" id="WP_235682511.1">
    <property type="nucleotide sequence ID" value="NZ_AP022570.1"/>
</dbReference>
<dbReference type="InterPro" id="IPR001075">
    <property type="entry name" value="NIF_FeS_clus_asmbl_NifU_C"/>
</dbReference>
<dbReference type="InterPro" id="IPR034904">
    <property type="entry name" value="FSCA_dom_sf"/>
</dbReference>
<gene>
    <name evidence="3" type="ORF">MPOR_18900</name>
</gene>
<keyword evidence="4" id="KW-1185">Reference proteome</keyword>
<dbReference type="SUPFAM" id="SSF117916">
    <property type="entry name" value="Fe-S cluster assembly (FSCA) domain-like"/>
    <property type="match status" value="1"/>
</dbReference>
<reference evidence="3 4" key="1">
    <citation type="journal article" date="2019" name="Emerg. Microbes Infect.">
        <title>Comprehensive subspecies identification of 175 nontuberculous mycobacteria species based on 7547 genomic profiles.</title>
        <authorList>
            <person name="Matsumoto Y."/>
            <person name="Kinjo T."/>
            <person name="Motooka D."/>
            <person name="Nabeya D."/>
            <person name="Jung N."/>
            <person name="Uechi K."/>
            <person name="Horii T."/>
            <person name="Iida T."/>
            <person name="Fujita J."/>
            <person name="Nakamura S."/>
        </authorList>
    </citation>
    <scope>NUCLEOTIDE SEQUENCE [LARGE SCALE GENOMIC DNA]</scope>
    <source>
        <strain evidence="3 4">JCM 12603</strain>
    </source>
</reference>
<feature type="domain" description="NIF system FeS cluster assembly NifU C-terminal" evidence="2">
    <location>
        <begin position="84"/>
        <end position="149"/>
    </location>
</feature>
<dbReference type="Gene3D" id="3.30.300.130">
    <property type="entry name" value="Fe-S cluster assembly (FSCA)"/>
    <property type="match status" value="1"/>
</dbReference>
<dbReference type="KEGG" id="mpof:MPOR_18900"/>
<dbReference type="GO" id="GO:0016226">
    <property type="term" value="P:iron-sulfur cluster assembly"/>
    <property type="evidence" value="ECO:0007669"/>
    <property type="project" value="InterPro"/>
</dbReference>
<dbReference type="GO" id="GO:0005506">
    <property type="term" value="F:iron ion binding"/>
    <property type="evidence" value="ECO:0007669"/>
    <property type="project" value="InterPro"/>
</dbReference>
<sequence length="157" mass="16822">MTPLLHPEVTEDPQTLRWVTDTGALPDGLADQLLADGTLTAVEIGQGEIRTRLAPGHTWTGAGPAVRTALFRALSTPSELRHQIAQLMAREVEPLVTSHGGTIRVISITDDVVNVALDGACGHCTLQARTLNSLVTKAIRARFPQIRAVRAVHVKEG</sequence>
<dbReference type="GO" id="GO:0051536">
    <property type="term" value="F:iron-sulfur cluster binding"/>
    <property type="evidence" value="ECO:0007669"/>
    <property type="project" value="InterPro"/>
</dbReference>
<evidence type="ECO:0000259" key="2">
    <source>
        <dbReference type="Pfam" id="PF01106"/>
    </source>
</evidence>
<proteinExistence type="predicted"/>
<evidence type="ECO:0000256" key="1">
    <source>
        <dbReference type="ARBA" id="ARBA00049958"/>
    </source>
</evidence>
<dbReference type="Pfam" id="PF01106">
    <property type="entry name" value="NifU"/>
    <property type="match status" value="1"/>
</dbReference>
<protein>
    <recommendedName>
        <fullName evidence="2">NIF system FeS cluster assembly NifU C-terminal domain-containing protein</fullName>
    </recommendedName>
</protein>
<evidence type="ECO:0000313" key="3">
    <source>
        <dbReference type="EMBL" id="BBX50864.1"/>
    </source>
</evidence>
<name>A0A6N4V8B1_9MYCO</name>
<accession>A0A6N4V8B1</accession>
<organism evidence="3 4">
    <name type="scientific">Mycolicibacterium poriferae</name>
    <dbReference type="NCBI Taxonomy" id="39694"/>
    <lineage>
        <taxon>Bacteria</taxon>
        <taxon>Bacillati</taxon>
        <taxon>Actinomycetota</taxon>
        <taxon>Actinomycetes</taxon>
        <taxon>Mycobacteriales</taxon>
        <taxon>Mycobacteriaceae</taxon>
        <taxon>Mycolicibacterium</taxon>
    </lineage>
</organism>
<comment type="function">
    <text evidence="1">May be involved in the formation or repair of [Fe-S] clusters present in iron-sulfur proteins.</text>
</comment>